<dbReference type="Gene3D" id="1.10.4080.10">
    <property type="entry name" value="ADP-ribosylation/Crystallin J1"/>
    <property type="match status" value="1"/>
</dbReference>
<dbReference type="InterPro" id="IPR036705">
    <property type="entry name" value="Ribosyl_crysJ1_sf"/>
</dbReference>
<protein>
    <recommendedName>
        <fullName evidence="2">ADP-ribosylglycohydrolase family protein</fullName>
    </recommendedName>
</protein>
<dbReference type="AlphaFoldDB" id="A0A382AHD1"/>
<dbReference type="Pfam" id="PF03747">
    <property type="entry name" value="ADP_ribosyl_GH"/>
    <property type="match status" value="1"/>
</dbReference>
<dbReference type="SUPFAM" id="SSF101478">
    <property type="entry name" value="ADP-ribosylglycohydrolase"/>
    <property type="match status" value="1"/>
</dbReference>
<evidence type="ECO:0008006" key="2">
    <source>
        <dbReference type="Google" id="ProtNLM"/>
    </source>
</evidence>
<accession>A0A382AHD1</accession>
<sequence>MLLDKVYEEKVYAGILGKIIGVYLGRPFEGWTYERIMEELGPINYYVNDKLKQPICVTDDDITGTFTFLRALKDFNYDKNITAKQIGLTWLNNLIEDRTILWWGGKGNSTEDTAYQNLKQGIDAPESGSIKTNGKIVAEQIGAQIFIDGWALVSPGNPEQAVNFAGKAGSVSHDGEAVYGAQIIAAIESLAFVENDIIKIIEESKKFIPNDSTIYKLISDIQDWSSGNIDWLQAREKIASKYGYDKYLGNCHIVPNHALIIMSLLFGQDDLQKSLMIVNTSGWDTDCNSGNVGCILGIKNGLEGLKKGPDYLTPINDTIYCPSAIGGETITDALTESYKIINIARNLEGMDNLKIKENARYHFQMPGSTQSWKSNLLNDNNPLTKISNVEFSSSIGDRALQIDFEHLSIGLSSECYVDTFFPEELTKLEGQARQRFFHYDFIS</sequence>
<gene>
    <name evidence="1" type="ORF">METZ01_LOCUS153211</name>
</gene>
<proteinExistence type="predicted"/>
<name>A0A382AHD1_9ZZZZ</name>
<organism evidence="1">
    <name type="scientific">marine metagenome</name>
    <dbReference type="NCBI Taxonomy" id="408172"/>
    <lineage>
        <taxon>unclassified sequences</taxon>
        <taxon>metagenomes</taxon>
        <taxon>ecological metagenomes</taxon>
    </lineage>
</organism>
<evidence type="ECO:0000313" key="1">
    <source>
        <dbReference type="EMBL" id="SVB00357.1"/>
    </source>
</evidence>
<reference evidence="1" key="1">
    <citation type="submission" date="2018-05" db="EMBL/GenBank/DDBJ databases">
        <authorList>
            <person name="Lanie J.A."/>
            <person name="Ng W.-L."/>
            <person name="Kazmierczak K.M."/>
            <person name="Andrzejewski T.M."/>
            <person name="Davidsen T.M."/>
            <person name="Wayne K.J."/>
            <person name="Tettelin H."/>
            <person name="Glass J.I."/>
            <person name="Rusch D."/>
            <person name="Podicherti R."/>
            <person name="Tsui H.-C.T."/>
            <person name="Winkler M.E."/>
        </authorList>
    </citation>
    <scope>NUCLEOTIDE SEQUENCE</scope>
</reference>
<dbReference type="EMBL" id="UINC01025207">
    <property type="protein sequence ID" value="SVB00357.1"/>
    <property type="molecule type" value="Genomic_DNA"/>
</dbReference>
<feature type="non-terminal residue" evidence="1">
    <location>
        <position position="443"/>
    </location>
</feature>
<dbReference type="InterPro" id="IPR005502">
    <property type="entry name" value="Ribosyl_crysJ1"/>
</dbReference>